<sequence length="221" mass="24165">MRLAELSERSGVAIATIKYYLREGLLPPGRRVSATTADYDEGHLRRLRLVRAMIQVGQVPVANVRKVLGHVDDESLGRTIRLGAALWALPREPEPADGDGDGGAEDEAMAAARAEVDSLLRALGWSTAREVGELSPVHRSLVAAVATLMRLGYPWDAALMAPYAQLMHQVAVRDLDFVETHPSEAEQVETAVAATILFRPVLNALHRLAQEEESARRYGLE</sequence>
<organism evidence="3 4">
    <name type="scientific">Streptomyces avidinii</name>
    <dbReference type="NCBI Taxonomy" id="1895"/>
    <lineage>
        <taxon>Bacteria</taxon>
        <taxon>Bacillati</taxon>
        <taxon>Actinomycetota</taxon>
        <taxon>Actinomycetes</taxon>
        <taxon>Kitasatosporales</taxon>
        <taxon>Streptomycetaceae</taxon>
        <taxon>Streptomyces</taxon>
    </lineage>
</organism>
<dbReference type="PANTHER" id="PTHR30204:SF98">
    <property type="entry name" value="HTH-TYPE TRANSCRIPTIONAL REGULATOR ADHR"/>
    <property type="match status" value="1"/>
</dbReference>
<evidence type="ECO:0000259" key="2">
    <source>
        <dbReference type="PROSITE" id="PS50937"/>
    </source>
</evidence>
<feature type="domain" description="HTH merR-type" evidence="2">
    <location>
        <begin position="1"/>
        <end position="70"/>
    </location>
</feature>
<dbReference type="Pfam" id="PF13411">
    <property type="entry name" value="MerR_1"/>
    <property type="match status" value="1"/>
</dbReference>
<dbReference type="InterPro" id="IPR000551">
    <property type="entry name" value="MerR-type_HTH_dom"/>
</dbReference>
<dbReference type="Proteomes" id="UP001519310">
    <property type="component" value="Unassembled WGS sequence"/>
</dbReference>
<evidence type="ECO:0000256" key="1">
    <source>
        <dbReference type="ARBA" id="ARBA00023125"/>
    </source>
</evidence>
<accession>A0ABS4L529</accession>
<dbReference type="InterPro" id="IPR009061">
    <property type="entry name" value="DNA-bd_dom_put_sf"/>
</dbReference>
<dbReference type="PANTHER" id="PTHR30204">
    <property type="entry name" value="REDOX-CYCLING DRUG-SENSING TRANSCRIPTIONAL ACTIVATOR SOXR"/>
    <property type="match status" value="1"/>
</dbReference>
<dbReference type="RefSeq" id="WP_189967104.1">
    <property type="nucleotide sequence ID" value="NZ_BMVL01000003.1"/>
</dbReference>
<keyword evidence="4" id="KW-1185">Reference proteome</keyword>
<protein>
    <submittedName>
        <fullName evidence="3">DNA-binding transcriptional MerR regulator</fullName>
    </submittedName>
</protein>
<proteinExistence type="predicted"/>
<dbReference type="GO" id="GO:0003677">
    <property type="term" value="F:DNA binding"/>
    <property type="evidence" value="ECO:0007669"/>
    <property type="project" value="UniProtKB-KW"/>
</dbReference>
<dbReference type="PRINTS" id="PR00040">
    <property type="entry name" value="HTHMERR"/>
</dbReference>
<evidence type="ECO:0000313" key="4">
    <source>
        <dbReference type="Proteomes" id="UP001519310"/>
    </source>
</evidence>
<dbReference type="Gene3D" id="1.10.1660.10">
    <property type="match status" value="1"/>
</dbReference>
<dbReference type="CDD" id="cd04780">
    <property type="entry name" value="HTH_MerR-like_sg5"/>
    <property type="match status" value="1"/>
</dbReference>
<keyword evidence="1 3" id="KW-0238">DNA-binding</keyword>
<name>A0ABS4L529_STRAV</name>
<reference evidence="3 4" key="1">
    <citation type="submission" date="2021-03" db="EMBL/GenBank/DDBJ databases">
        <title>Genomic Encyclopedia of Type Strains, Phase IV (KMG-IV): sequencing the most valuable type-strain genomes for metagenomic binning, comparative biology and taxonomic classification.</title>
        <authorList>
            <person name="Goeker M."/>
        </authorList>
    </citation>
    <scope>NUCLEOTIDE SEQUENCE [LARGE SCALE GENOMIC DNA]</scope>
    <source>
        <strain evidence="3 4">DSM 40526</strain>
    </source>
</reference>
<dbReference type="InterPro" id="IPR047057">
    <property type="entry name" value="MerR_fam"/>
</dbReference>
<dbReference type="SMART" id="SM00422">
    <property type="entry name" value="HTH_MERR"/>
    <property type="match status" value="1"/>
</dbReference>
<evidence type="ECO:0000313" key="3">
    <source>
        <dbReference type="EMBL" id="MBP2037214.1"/>
    </source>
</evidence>
<dbReference type="PROSITE" id="PS50937">
    <property type="entry name" value="HTH_MERR_2"/>
    <property type="match status" value="1"/>
</dbReference>
<comment type="caution">
    <text evidence="3">The sequence shown here is derived from an EMBL/GenBank/DDBJ whole genome shotgun (WGS) entry which is preliminary data.</text>
</comment>
<dbReference type="EMBL" id="JAGGLQ010000004">
    <property type="protein sequence ID" value="MBP2037214.1"/>
    <property type="molecule type" value="Genomic_DNA"/>
</dbReference>
<dbReference type="SUPFAM" id="SSF46955">
    <property type="entry name" value="Putative DNA-binding domain"/>
    <property type="match status" value="1"/>
</dbReference>
<gene>
    <name evidence="3" type="ORF">J2Z77_003014</name>
</gene>